<keyword evidence="1" id="KW-0479">Metal-binding</keyword>
<dbReference type="GO" id="GO:0046872">
    <property type="term" value="F:metal ion binding"/>
    <property type="evidence" value="ECO:0007669"/>
    <property type="project" value="UniProtKB-KW"/>
</dbReference>
<protein>
    <submittedName>
        <fullName evidence="2">Ferric uptake regulator family</fullName>
    </submittedName>
</protein>
<dbReference type="AlphaFoldDB" id="A0A2X3BGY5"/>
<evidence type="ECO:0000313" key="2">
    <source>
        <dbReference type="EMBL" id="SQB99034.1"/>
    </source>
</evidence>
<name>A0A2X3BGY5_9HELI</name>
<dbReference type="Gene3D" id="1.10.10.10">
    <property type="entry name" value="Winged helix-like DNA-binding domain superfamily/Winged helix DNA-binding domain"/>
    <property type="match status" value="1"/>
</dbReference>
<dbReference type="InterPro" id="IPR036390">
    <property type="entry name" value="WH_DNA-bd_sf"/>
</dbReference>
<feature type="binding site" evidence="1">
    <location>
        <position position="82"/>
    </location>
    <ligand>
        <name>Zn(2+)</name>
        <dbReference type="ChEBI" id="CHEBI:29105"/>
    </ligand>
</feature>
<dbReference type="GO" id="GO:0003700">
    <property type="term" value="F:DNA-binding transcription factor activity"/>
    <property type="evidence" value="ECO:0007669"/>
    <property type="project" value="InterPro"/>
</dbReference>
<dbReference type="InterPro" id="IPR002481">
    <property type="entry name" value="FUR"/>
</dbReference>
<reference evidence="2 3" key="1">
    <citation type="submission" date="2018-06" db="EMBL/GenBank/DDBJ databases">
        <authorList>
            <consortium name="Pathogen Informatics"/>
            <person name="Doyle S."/>
        </authorList>
    </citation>
    <scope>NUCLEOTIDE SEQUENCE [LARGE SCALE GENOMIC DNA]</scope>
    <source>
        <strain evidence="2 3">NCTC13102</strain>
    </source>
</reference>
<feature type="binding site" evidence="1">
    <location>
        <position position="85"/>
    </location>
    <ligand>
        <name>Zn(2+)</name>
        <dbReference type="ChEBI" id="CHEBI:29105"/>
    </ligand>
</feature>
<dbReference type="InterPro" id="IPR036388">
    <property type="entry name" value="WH-like_DNA-bd_sf"/>
</dbReference>
<dbReference type="RefSeq" id="WP_023948480.1">
    <property type="nucleotide sequence ID" value="NZ_JAERIV010000002.1"/>
</dbReference>
<dbReference type="SUPFAM" id="SSF46785">
    <property type="entry name" value="Winged helix' DNA-binding domain"/>
    <property type="match status" value="1"/>
</dbReference>
<evidence type="ECO:0000313" key="3">
    <source>
        <dbReference type="Proteomes" id="UP000250166"/>
    </source>
</evidence>
<comment type="cofactor">
    <cofactor evidence="1">
        <name>Zn(2+)</name>
        <dbReference type="ChEBI" id="CHEBI:29105"/>
    </cofactor>
    <text evidence="1">Binds 1 zinc ion per subunit.</text>
</comment>
<proteinExistence type="predicted"/>
<accession>A0A2X3BGY5</accession>
<dbReference type="Proteomes" id="UP000250166">
    <property type="component" value="Unassembled WGS sequence"/>
</dbReference>
<organism evidence="2 3">
    <name type="scientific">Helicobacter fennelliae</name>
    <dbReference type="NCBI Taxonomy" id="215"/>
    <lineage>
        <taxon>Bacteria</taxon>
        <taxon>Pseudomonadati</taxon>
        <taxon>Campylobacterota</taxon>
        <taxon>Epsilonproteobacteria</taxon>
        <taxon>Campylobacterales</taxon>
        <taxon>Helicobacteraceae</taxon>
        <taxon>Helicobacter</taxon>
    </lineage>
</organism>
<dbReference type="EMBL" id="UAWL01000006">
    <property type="protein sequence ID" value="SQB99034.1"/>
    <property type="molecule type" value="Genomic_DNA"/>
</dbReference>
<dbReference type="Pfam" id="PF01475">
    <property type="entry name" value="FUR"/>
    <property type="match status" value="1"/>
</dbReference>
<keyword evidence="1" id="KW-0862">Zinc</keyword>
<sequence>MNAVKLLKKHNIAITDLRLEMIDLLAQAKQPLSFENFNLNANKTTFYRNMELFTQNNIVIKSEMNRKFFYELANHAKAHFVCDVCHQISDIEIPKIKGKIKSVVIKGICQDCNK</sequence>
<evidence type="ECO:0000256" key="1">
    <source>
        <dbReference type="PIRSR" id="PIRSR602481-1"/>
    </source>
</evidence>
<gene>
    <name evidence="2" type="ORF">NCTC13102_01508</name>
</gene>